<reference evidence="13" key="1">
    <citation type="submission" date="2021-01" db="EMBL/GenBank/DDBJ databases">
        <authorList>
            <person name="Corre E."/>
            <person name="Pelletier E."/>
            <person name="Niang G."/>
            <person name="Scheremetjew M."/>
            <person name="Finn R."/>
            <person name="Kale V."/>
            <person name="Holt S."/>
            <person name="Cochrane G."/>
            <person name="Meng A."/>
            <person name="Brown T."/>
            <person name="Cohen L."/>
        </authorList>
    </citation>
    <scope>NUCLEOTIDE SEQUENCE</scope>
    <source>
        <strain evidence="13">CCCM811</strain>
    </source>
</reference>
<keyword evidence="7 11" id="KW-0658">Purine biosynthesis</keyword>
<evidence type="ECO:0000256" key="5">
    <source>
        <dbReference type="ARBA" id="ARBA00022741"/>
    </source>
</evidence>
<dbReference type="SUPFAM" id="SSF52402">
    <property type="entry name" value="Adenine nucleotide alpha hydrolases-like"/>
    <property type="match status" value="1"/>
</dbReference>
<dbReference type="InterPro" id="IPR014729">
    <property type="entry name" value="Rossmann-like_a/b/a_fold"/>
</dbReference>
<dbReference type="GO" id="GO:0005524">
    <property type="term" value="F:ATP binding"/>
    <property type="evidence" value="ECO:0007669"/>
    <property type="project" value="UniProtKB-UniRule"/>
</dbReference>
<name>A0A6V3QT93_9EUKA</name>
<evidence type="ECO:0000256" key="9">
    <source>
        <dbReference type="ARBA" id="ARBA00022962"/>
    </source>
</evidence>
<dbReference type="Pfam" id="PF00958">
    <property type="entry name" value="GMP_synt_C"/>
    <property type="match status" value="2"/>
</dbReference>
<dbReference type="Gene3D" id="3.30.300.10">
    <property type="match status" value="2"/>
</dbReference>
<evidence type="ECO:0000313" key="13">
    <source>
        <dbReference type="EMBL" id="CAE0673416.1"/>
    </source>
</evidence>
<dbReference type="Gene3D" id="3.40.50.620">
    <property type="entry name" value="HUPs"/>
    <property type="match status" value="1"/>
</dbReference>
<dbReference type="CDD" id="cd01997">
    <property type="entry name" value="GMP_synthase_C"/>
    <property type="match status" value="1"/>
</dbReference>
<gene>
    <name evidence="13" type="ORF">LGLO00237_LOCUS25121</name>
</gene>
<accession>A0A6V3QT93</accession>
<evidence type="ECO:0000256" key="1">
    <source>
        <dbReference type="ARBA" id="ARBA00005153"/>
    </source>
</evidence>
<evidence type="ECO:0000256" key="6">
    <source>
        <dbReference type="ARBA" id="ARBA00022749"/>
    </source>
</evidence>
<comment type="subunit">
    <text evidence="2">Homodimer.</text>
</comment>
<dbReference type="PANTHER" id="PTHR11922:SF2">
    <property type="entry name" value="GMP SYNTHASE [GLUTAMINE-HYDROLYZING]"/>
    <property type="match status" value="1"/>
</dbReference>
<dbReference type="InterPro" id="IPR022310">
    <property type="entry name" value="NAD/GMP_synthase"/>
</dbReference>
<dbReference type="FunFam" id="3.40.50.620:FF:000044">
    <property type="entry name" value="GMP synthase [glutamine-hydrolyzing]"/>
    <property type="match status" value="1"/>
</dbReference>
<keyword evidence="4" id="KW-0436">Ligase</keyword>
<evidence type="ECO:0000256" key="3">
    <source>
        <dbReference type="ARBA" id="ARBA00012746"/>
    </source>
</evidence>
<proteinExistence type="predicted"/>
<dbReference type="PROSITE" id="PS51553">
    <property type="entry name" value="GMPS_ATP_PPASE"/>
    <property type="match status" value="1"/>
</dbReference>
<keyword evidence="6 11" id="KW-0332">GMP biosynthesis</keyword>
<dbReference type="InterPro" id="IPR001674">
    <property type="entry name" value="GMP_synth_C"/>
</dbReference>
<comment type="pathway">
    <text evidence="1">Purine metabolism; GMP biosynthesis; GMP from XMP (L-Gln route): step 1/1.</text>
</comment>
<evidence type="ECO:0000256" key="2">
    <source>
        <dbReference type="ARBA" id="ARBA00011738"/>
    </source>
</evidence>
<sequence length="450" mass="50207">MKMLDNFLKKVAGFKGDFTPKSREEEAIKEIREQVGDNDVLVLVSGGVDSAVCAALLKKAIGPERIYSIHVDHGFMRMDESKTVVKALNDVGLELKVLSVQNEFLKATTKIDGKETPPLEECIRPEWKRKIIGDTFMVVSEKAIKDFKLDVNKVLLAQGTLRPDLIESASTVVSSNAQVIKTHHNDTALVRKLRDMGRIIEPLKDYHKDEVRELGKALGLPEKLVWRHPFPGPGLAIRILCADKPFDISQEEQMKTAKELEAYNKDGIYATLLPTRSVGVQGDARSYKQLCGLSTDKKTPDWKTLFELAKEIPKKVHNVNRVVFVFGDPIKTSKLETITNTLLCQDTCDQLRAADNIVTEQLIKNNLVKKVAQLPVILFPCDFGIKGGRGIAIRTFITNDFMTGIPATPGKEIPENVLNTMNSEILSRVKGISRVCYDLTSKPPATTEWE</sequence>
<evidence type="ECO:0000256" key="11">
    <source>
        <dbReference type="PROSITE-ProRule" id="PRU00886"/>
    </source>
</evidence>
<keyword evidence="9" id="KW-0315">Glutamine amidotransferase</keyword>
<dbReference type="EMBL" id="HBIV01035192">
    <property type="protein sequence ID" value="CAE0673416.1"/>
    <property type="molecule type" value="Transcribed_RNA"/>
</dbReference>
<dbReference type="GO" id="GO:0005829">
    <property type="term" value="C:cytosol"/>
    <property type="evidence" value="ECO:0007669"/>
    <property type="project" value="TreeGrafter"/>
</dbReference>
<evidence type="ECO:0000256" key="7">
    <source>
        <dbReference type="ARBA" id="ARBA00022755"/>
    </source>
</evidence>
<protein>
    <recommendedName>
        <fullName evidence="3">GMP synthase (glutamine-hydrolyzing)</fullName>
        <ecNumber evidence="3">6.3.5.2</ecNumber>
    </recommendedName>
    <alternativeName>
        <fullName evidence="10">Glutamine amidotransferase</fullName>
    </alternativeName>
</protein>
<evidence type="ECO:0000259" key="12">
    <source>
        <dbReference type="PROSITE" id="PS51553"/>
    </source>
</evidence>
<keyword evidence="8 11" id="KW-0067">ATP-binding</keyword>
<dbReference type="Pfam" id="PF02540">
    <property type="entry name" value="NAD_synthase"/>
    <property type="match status" value="1"/>
</dbReference>
<dbReference type="EC" id="6.3.5.2" evidence="3"/>
<dbReference type="UniPathway" id="UPA00189">
    <property type="reaction ID" value="UER00296"/>
</dbReference>
<dbReference type="AlphaFoldDB" id="A0A6V3QT93"/>
<evidence type="ECO:0000256" key="4">
    <source>
        <dbReference type="ARBA" id="ARBA00022598"/>
    </source>
</evidence>
<feature type="binding site" evidence="11">
    <location>
        <begin position="45"/>
        <end position="51"/>
    </location>
    <ligand>
        <name>ATP</name>
        <dbReference type="ChEBI" id="CHEBI:30616"/>
    </ligand>
</feature>
<evidence type="ECO:0000256" key="10">
    <source>
        <dbReference type="ARBA" id="ARBA00031356"/>
    </source>
</evidence>
<dbReference type="SUPFAM" id="SSF54810">
    <property type="entry name" value="GMP synthetase C-terminal dimerisation domain"/>
    <property type="match status" value="2"/>
</dbReference>
<dbReference type="InterPro" id="IPR025777">
    <property type="entry name" value="GMPS_ATP_PPase_dom"/>
</dbReference>
<organism evidence="13">
    <name type="scientific">Lotharella globosa</name>
    <dbReference type="NCBI Taxonomy" id="91324"/>
    <lineage>
        <taxon>Eukaryota</taxon>
        <taxon>Sar</taxon>
        <taxon>Rhizaria</taxon>
        <taxon>Cercozoa</taxon>
        <taxon>Chlorarachniophyceae</taxon>
        <taxon>Lotharella</taxon>
    </lineage>
</organism>
<dbReference type="PANTHER" id="PTHR11922">
    <property type="entry name" value="GMP SYNTHASE-RELATED"/>
    <property type="match status" value="1"/>
</dbReference>
<dbReference type="GO" id="GO:0003921">
    <property type="term" value="F:GMP synthase activity"/>
    <property type="evidence" value="ECO:0007669"/>
    <property type="project" value="InterPro"/>
</dbReference>
<keyword evidence="5 11" id="KW-0547">Nucleotide-binding</keyword>
<feature type="domain" description="GMPS ATP-PPase" evidence="12">
    <location>
        <begin position="18"/>
        <end position="227"/>
    </location>
</feature>
<evidence type="ECO:0000256" key="8">
    <source>
        <dbReference type="ARBA" id="ARBA00022840"/>
    </source>
</evidence>